<reference evidence="2 3" key="1">
    <citation type="submission" date="2018-03" db="EMBL/GenBank/DDBJ databases">
        <title>The ancient ancestry and fast evolution of plastids.</title>
        <authorList>
            <person name="Moore K.R."/>
            <person name="Magnabosco C."/>
            <person name="Momper L."/>
            <person name="Gold D.A."/>
            <person name="Bosak T."/>
            <person name="Fournier G.P."/>
        </authorList>
    </citation>
    <scope>NUCLEOTIDE SEQUENCE [LARGE SCALE GENOMIC DNA]</scope>
    <source>
        <strain evidence="2 3">CCALA 037</strain>
    </source>
</reference>
<organism evidence="2 3">
    <name type="scientific">Chamaesiphon polymorphus CCALA 037</name>
    <dbReference type="NCBI Taxonomy" id="2107692"/>
    <lineage>
        <taxon>Bacteria</taxon>
        <taxon>Bacillati</taxon>
        <taxon>Cyanobacteriota</taxon>
        <taxon>Cyanophyceae</taxon>
        <taxon>Gomontiellales</taxon>
        <taxon>Chamaesiphonaceae</taxon>
        <taxon>Chamaesiphon</taxon>
    </lineage>
</organism>
<protein>
    <submittedName>
        <fullName evidence="2">DUF2127 domain-containing protein</fullName>
    </submittedName>
</protein>
<evidence type="ECO:0000313" key="2">
    <source>
        <dbReference type="EMBL" id="PSB58129.1"/>
    </source>
</evidence>
<keyword evidence="3" id="KW-1185">Reference proteome</keyword>
<dbReference type="InterPro" id="IPR021125">
    <property type="entry name" value="DUF2127"/>
</dbReference>
<feature type="transmembrane region" description="Helical" evidence="1">
    <location>
        <begin position="76"/>
        <end position="94"/>
    </location>
</feature>
<dbReference type="Pfam" id="PF09900">
    <property type="entry name" value="DUF2127"/>
    <property type="match status" value="1"/>
</dbReference>
<dbReference type="RefSeq" id="WP_106301450.1">
    <property type="nucleotide sequence ID" value="NZ_PVWO01000047.1"/>
</dbReference>
<keyword evidence="1" id="KW-0812">Transmembrane</keyword>
<sequence length="154" mass="17373">MKKQRPTALRLIVLYKCFVATLLFITAIAAIFVMKNHEELAEFSSSYLLSTKLFIIKWLVNKLLAIDSNSLKLSGIVAGVYALVTAIEAVGLWYEKEWAMLLVLGLVGISIPPEIFELIRGITVIKLLVFSINMAMFLYLLRHVIATRSRNRAD</sequence>
<dbReference type="Proteomes" id="UP000238937">
    <property type="component" value="Unassembled WGS sequence"/>
</dbReference>
<feature type="transmembrane region" description="Helical" evidence="1">
    <location>
        <begin position="118"/>
        <end position="141"/>
    </location>
</feature>
<name>A0A2T1GK94_9CYAN</name>
<accession>A0A2T1GK94</accession>
<proteinExistence type="predicted"/>
<dbReference type="AlphaFoldDB" id="A0A2T1GK94"/>
<feature type="transmembrane region" description="Helical" evidence="1">
    <location>
        <begin position="12"/>
        <end position="34"/>
    </location>
</feature>
<keyword evidence="1" id="KW-1133">Transmembrane helix</keyword>
<keyword evidence="1" id="KW-0472">Membrane</keyword>
<dbReference type="OrthoDB" id="572497at2"/>
<comment type="caution">
    <text evidence="2">The sequence shown here is derived from an EMBL/GenBank/DDBJ whole genome shotgun (WGS) entry which is preliminary data.</text>
</comment>
<dbReference type="EMBL" id="PVWO01000047">
    <property type="protein sequence ID" value="PSB58129.1"/>
    <property type="molecule type" value="Genomic_DNA"/>
</dbReference>
<evidence type="ECO:0000256" key="1">
    <source>
        <dbReference type="SAM" id="Phobius"/>
    </source>
</evidence>
<evidence type="ECO:0000313" key="3">
    <source>
        <dbReference type="Proteomes" id="UP000238937"/>
    </source>
</evidence>
<gene>
    <name evidence="2" type="ORF">C7B77_05955</name>
</gene>